<dbReference type="EMBL" id="JACOMF010000002">
    <property type="protein sequence ID" value="MBC4014157.1"/>
    <property type="molecule type" value="Genomic_DNA"/>
</dbReference>
<gene>
    <name evidence="1" type="ORF">H7965_02375</name>
</gene>
<dbReference type="Proteomes" id="UP000600101">
    <property type="component" value="Unassembled WGS sequence"/>
</dbReference>
<evidence type="ECO:0000313" key="1">
    <source>
        <dbReference type="EMBL" id="MBC4014157.1"/>
    </source>
</evidence>
<dbReference type="AlphaFoldDB" id="A0A9X0UBM0"/>
<evidence type="ECO:0008006" key="3">
    <source>
        <dbReference type="Google" id="ProtNLM"/>
    </source>
</evidence>
<protein>
    <recommendedName>
        <fullName evidence="3">EAL domain-containing protein</fullName>
    </recommendedName>
</protein>
<name>A0A9X0UBM0_9PROT</name>
<dbReference type="RefSeq" id="WP_186768930.1">
    <property type="nucleotide sequence ID" value="NZ_JACOMF010000002.1"/>
</dbReference>
<keyword evidence="2" id="KW-1185">Reference proteome</keyword>
<organism evidence="1 2">
    <name type="scientific">Siccirubricoccus deserti</name>
    <dbReference type="NCBI Taxonomy" id="2013562"/>
    <lineage>
        <taxon>Bacteria</taxon>
        <taxon>Pseudomonadati</taxon>
        <taxon>Pseudomonadota</taxon>
        <taxon>Alphaproteobacteria</taxon>
        <taxon>Acetobacterales</taxon>
        <taxon>Roseomonadaceae</taxon>
        <taxon>Siccirubricoccus</taxon>
    </lineage>
</organism>
<evidence type="ECO:0000313" key="2">
    <source>
        <dbReference type="Proteomes" id="UP000600101"/>
    </source>
</evidence>
<proteinExistence type="predicted"/>
<accession>A0A9X0UBM0</accession>
<reference evidence="1" key="1">
    <citation type="submission" date="2020-08" db="EMBL/GenBank/DDBJ databases">
        <authorList>
            <person name="Hu Y."/>
            <person name="Nguyen S.V."/>
            <person name="Li F."/>
            <person name="Fanning S."/>
        </authorList>
    </citation>
    <scope>NUCLEOTIDE SEQUENCE</scope>
    <source>
        <strain evidence="1">SYSU D8009</strain>
    </source>
</reference>
<sequence length="345" mass="35126">MTVTIAEPPRPVAASPLAAALPRLLAGAALRVAPEARLAGPASRRRMARALLLDVSEAAGSQVFETLAGELLLFGAPPRAATQAALQLGRLAGLPPPPVWLLPQDAAPLLAWAQDAVLAPPAGPPALVPPTPGLAGLDARLEVLAPERLLRSRPLRRPVPGGGPGTAMATAGVRLRLCRRDLAAELGTLAADPDLLRHAEDRLATRLLHPLAAWALEFPGLWLLPLPRAVTPLPPARPGLIGVLPLAAVGDAGFGAARQALAAQGWGLALEGPEAASLSLFDLTALPADLLLLRWSSALAEPAALAALRRADPARLVLTAAAGAEALEFAGRLGLAAVSGPAVAG</sequence>
<comment type="caution">
    <text evidence="1">The sequence shown here is derived from an EMBL/GenBank/DDBJ whole genome shotgun (WGS) entry which is preliminary data.</text>
</comment>